<dbReference type="InterPro" id="IPR002772">
    <property type="entry name" value="Glyco_hydro_3_C"/>
</dbReference>
<dbReference type="Pfam" id="PF14310">
    <property type="entry name" value="Fn3-like"/>
    <property type="match status" value="1"/>
</dbReference>
<dbReference type="InterPro" id="IPR017853">
    <property type="entry name" value="GH"/>
</dbReference>
<dbReference type="Gene3D" id="2.60.40.10">
    <property type="entry name" value="Immunoglobulins"/>
    <property type="match status" value="1"/>
</dbReference>
<feature type="signal peptide" evidence="3">
    <location>
        <begin position="1"/>
        <end position="22"/>
    </location>
</feature>
<dbReference type="GO" id="GO:0005975">
    <property type="term" value="P:carbohydrate metabolic process"/>
    <property type="evidence" value="ECO:0007669"/>
    <property type="project" value="InterPro"/>
</dbReference>
<dbReference type="Pfam" id="PF01915">
    <property type="entry name" value="Glyco_hydro_3_C"/>
    <property type="match status" value="1"/>
</dbReference>
<dbReference type="EMBL" id="WKJL01000001">
    <property type="protein sequence ID" value="MRW82609.1"/>
    <property type="molecule type" value="Genomic_DNA"/>
</dbReference>
<dbReference type="Pfam" id="PF00933">
    <property type="entry name" value="Glyco_hydro_3"/>
    <property type="match status" value="1"/>
</dbReference>
<dbReference type="PANTHER" id="PTHR42715">
    <property type="entry name" value="BETA-GLUCOSIDASE"/>
    <property type="match status" value="1"/>
</dbReference>
<keyword evidence="6" id="KW-1185">Reference proteome</keyword>
<proteinExistence type="inferred from homology"/>
<dbReference type="Proteomes" id="UP000439986">
    <property type="component" value="Unassembled WGS sequence"/>
</dbReference>
<dbReference type="GO" id="GO:0004553">
    <property type="term" value="F:hydrolase activity, hydrolyzing O-glycosyl compounds"/>
    <property type="evidence" value="ECO:0007669"/>
    <property type="project" value="InterPro"/>
</dbReference>
<accession>A0A844D5Z6</accession>
<keyword evidence="2 5" id="KW-0378">Hydrolase</keyword>
<feature type="domain" description="Fibronectin type III-like" evidence="4">
    <location>
        <begin position="656"/>
        <end position="725"/>
    </location>
</feature>
<comment type="similarity">
    <text evidence="1">Belongs to the glycosyl hydrolase 3 family.</text>
</comment>
<evidence type="ECO:0000259" key="4">
    <source>
        <dbReference type="SMART" id="SM01217"/>
    </source>
</evidence>
<dbReference type="InterPro" id="IPR036962">
    <property type="entry name" value="Glyco_hydro_3_N_sf"/>
</dbReference>
<dbReference type="Gene3D" id="3.40.50.1700">
    <property type="entry name" value="Glycoside hydrolase family 3 C-terminal domain"/>
    <property type="match status" value="1"/>
</dbReference>
<dbReference type="Gene3D" id="3.20.20.300">
    <property type="entry name" value="Glycoside hydrolase, family 3, N-terminal domain"/>
    <property type="match status" value="1"/>
</dbReference>
<evidence type="ECO:0000256" key="2">
    <source>
        <dbReference type="ARBA" id="ARBA00022801"/>
    </source>
</evidence>
<dbReference type="InterPro" id="IPR036881">
    <property type="entry name" value="Glyco_hydro_3_C_sf"/>
</dbReference>
<evidence type="ECO:0000313" key="5">
    <source>
        <dbReference type="EMBL" id="MRW82609.1"/>
    </source>
</evidence>
<dbReference type="AlphaFoldDB" id="A0A844D5Z6"/>
<dbReference type="SUPFAM" id="SSF52279">
    <property type="entry name" value="Beta-D-glucan exohydrolase, C-terminal domain"/>
    <property type="match status" value="1"/>
</dbReference>
<comment type="caution">
    <text evidence="5">The sequence shown here is derived from an EMBL/GenBank/DDBJ whole genome shotgun (WGS) entry which is preliminary data.</text>
</comment>
<dbReference type="PANTHER" id="PTHR42715:SF10">
    <property type="entry name" value="BETA-GLUCOSIDASE"/>
    <property type="match status" value="1"/>
</dbReference>
<dbReference type="SMART" id="SM01217">
    <property type="entry name" value="Fn3_like"/>
    <property type="match status" value="1"/>
</dbReference>
<gene>
    <name evidence="5" type="ORF">GJ698_00700</name>
</gene>
<evidence type="ECO:0000256" key="3">
    <source>
        <dbReference type="SAM" id="SignalP"/>
    </source>
</evidence>
<dbReference type="InterPro" id="IPR013783">
    <property type="entry name" value="Ig-like_fold"/>
</dbReference>
<dbReference type="SUPFAM" id="SSF51445">
    <property type="entry name" value="(Trans)glycosidases"/>
    <property type="match status" value="1"/>
</dbReference>
<evidence type="ECO:0000256" key="1">
    <source>
        <dbReference type="ARBA" id="ARBA00005336"/>
    </source>
</evidence>
<dbReference type="InterPro" id="IPR001764">
    <property type="entry name" value="Glyco_hydro_3_N"/>
</dbReference>
<dbReference type="InterPro" id="IPR050288">
    <property type="entry name" value="Cellulose_deg_GH3"/>
</dbReference>
<keyword evidence="3" id="KW-0732">Signal</keyword>
<name>A0A844D5Z6_9BURK</name>
<sequence>MKKRLWLSLALAYPLMLTGAHAADADKPWLDARQSPDARAEQLVKAMTLDEKIQTVFAYFSTEFSPKKYEQPKEGRADSAGWVPGIARLGLPPQWQSDAGVGVATQAVSKKPYERTSLPSGLATTATWNPELAFAGGAMIGSEARSTGFNVLLAGGVNLMREPRNGRNFEYGGEDPLLAGHMVGAQIKGIQSNHIISTVKHYAFNDQETNRNHINVKIDDQAGRMSDLLALQFAIEAGQPGSVMCSYNRINGDYACENDYLLNEVLKHDWKYPGYVMSDWGATHSTIPAANRGLDQQSGFPFDKSGYFNEALKEAVVNRHVPVARLDDMVKRITRTMFANGVVEHPVATPTSADAGIDFAAHGKVSQADAEEAIVLLKNQHNLLPLAANVRSIAIIGGHADVGVLSGGGSAQVYPKGGSAVPNEGPTHFPGPIVYHRSSPMGELARLTKAKLTYNDGKDAAAAAKLAASSDVVIVFGNQWMAESFDADDLNLPGQQNALIAAVAKANPKTVVVLQTGGPVVMPWLEQVGAVVEAWYSGSNGGAAIARVLSGEVNPSGHLPATFPASLAQLPRPKLDGDANAKDENVIENFVTDYNIEGAAVGYKWFDLKGHKPLFPFGYGLSYTSFAYADLSAQPAGKGIDVSFSIKNTGARDGKAVGQVYVSPVAGGWEAPKRLGGWNKLALKAGASGKATVKIDPRLVGVYDSASKTWKIAAGEYLVTLAESAGAKPAASVKVKLDAASVDVNGR</sequence>
<feature type="chain" id="PRO_5032289980" evidence="3">
    <location>
        <begin position="23"/>
        <end position="747"/>
    </location>
</feature>
<organism evidence="5 6">
    <name type="scientific">Duganella aquatilis</name>
    <dbReference type="NCBI Taxonomy" id="2666082"/>
    <lineage>
        <taxon>Bacteria</taxon>
        <taxon>Pseudomonadati</taxon>
        <taxon>Pseudomonadota</taxon>
        <taxon>Betaproteobacteria</taxon>
        <taxon>Burkholderiales</taxon>
        <taxon>Oxalobacteraceae</taxon>
        <taxon>Telluria group</taxon>
        <taxon>Duganella</taxon>
    </lineage>
</organism>
<dbReference type="PRINTS" id="PR00133">
    <property type="entry name" value="GLHYDRLASE3"/>
</dbReference>
<protein>
    <submittedName>
        <fullName evidence="5">Glycosyl hydrolase</fullName>
    </submittedName>
</protein>
<dbReference type="RefSeq" id="WP_154355675.1">
    <property type="nucleotide sequence ID" value="NZ_WKJL01000001.1"/>
</dbReference>
<evidence type="ECO:0000313" key="6">
    <source>
        <dbReference type="Proteomes" id="UP000439986"/>
    </source>
</evidence>
<dbReference type="InterPro" id="IPR026891">
    <property type="entry name" value="Fn3-like"/>
</dbReference>
<reference evidence="5 6" key="1">
    <citation type="submission" date="2019-11" db="EMBL/GenBank/DDBJ databases">
        <title>Novel species isolated from a subtropical stream in China.</title>
        <authorList>
            <person name="Lu H."/>
        </authorList>
    </citation>
    <scope>NUCLEOTIDE SEQUENCE [LARGE SCALE GENOMIC DNA]</scope>
    <source>
        <strain evidence="5 6">FT26W</strain>
    </source>
</reference>